<evidence type="ECO:0000256" key="1">
    <source>
        <dbReference type="SAM" id="MobiDB-lite"/>
    </source>
</evidence>
<feature type="compositionally biased region" description="Basic and acidic residues" evidence="1">
    <location>
        <begin position="43"/>
        <end position="56"/>
    </location>
</feature>
<dbReference type="AlphaFoldDB" id="A0A1I5UXJ8"/>
<gene>
    <name evidence="2" type="ORF">SAMN04488241_11915</name>
</gene>
<reference evidence="2 3" key="1">
    <citation type="submission" date="2016-10" db="EMBL/GenBank/DDBJ databases">
        <authorList>
            <person name="de Groot N.N."/>
        </authorList>
    </citation>
    <scope>NUCLEOTIDE SEQUENCE [LARGE SCALE GENOMIC DNA]</scope>
    <source>
        <strain evidence="2 3">CGMCC 1.9113</strain>
    </source>
</reference>
<dbReference type="RefSeq" id="WP_143090219.1">
    <property type="nucleotide sequence ID" value="NZ_FOXP01000019.1"/>
</dbReference>
<feature type="compositionally biased region" description="Basic and acidic residues" evidence="1">
    <location>
        <begin position="15"/>
        <end position="30"/>
    </location>
</feature>
<organism evidence="2 3">
    <name type="scientific">Sphingomonas rubra</name>
    <dbReference type="NCBI Taxonomy" id="634430"/>
    <lineage>
        <taxon>Bacteria</taxon>
        <taxon>Pseudomonadati</taxon>
        <taxon>Pseudomonadota</taxon>
        <taxon>Alphaproteobacteria</taxon>
        <taxon>Sphingomonadales</taxon>
        <taxon>Sphingomonadaceae</taxon>
        <taxon>Sphingomonas</taxon>
    </lineage>
</organism>
<dbReference type="Proteomes" id="UP000199586">
    <property type="component" value="Unassembled WGS sequence"/>
</dbReference>
<feature type="region of interest" description="Disordered" evidence="1">
    <location>
        <begin position="1"/>
        <end position="72"/>
    </location>
</feature>
<accession>A0A1I5UXJ8</accession>
<name>A0A1I5UXJ8_9SPHN</name>
<dbReference type="EMBL" id="FOXP01000019">
    <property type="protein sequence ID" value="SFP99922.1"/>
    <property type="molecule type" value="Genomic_DNA"/>
</dbReference>
<sequence>MKDERTYGDQPVTQGDDKGSGTKTVSHDGEGSQGGGTDNPGKNGEDRDILGKKQGDLDADDLSGDARSDGVE</sequence>
<dbReference type="STRING" id="634430.SAMN04488241_11915"/>
<protein>
    <submittedName>
        <fullName evidence="2">Uncharacterized protein</fullName>
    </submittedName>
</protein>
<evidence type="ECO:0000313" key="3">
    <source>
        <dbReference type="Proteomes" id="UP000199586"/>
    </source>
</evidence>
<proteinExistence type="predicted"/>
<evidence type="ECO:0000313" key="2">
    <source>
        <dbReference type="EMBL" id="SFP99922.1"/>
    </source>
</evidence>
<keyword evidence="3" id="KW-1185">Reference proteome</keyword>